<protein>
    <submittedName>
        <fullName evidence="1">Uncharacterized protein</fullName>
    </submittedName>
</protein>
<proteinExistence type="predicted"/>
<dbReference type="Proteomes" id="UP000054423">
    <property type="component" value="Unassembled WGS sequence"/>
</dbReference>
<dbReference type="EMBL" id="KI682606">
    <property type="protein sequence ID" value="ETL80885.1"/>
    <property type="molecule type" value="Genomic_DNA"/>
</dbReference>
<gene>
    <name evidence="1" type="ORF">L917_18666</name>
</gene>
<sequence length="56" mass="5898">MIPTKQIWTNSGSLSTSTFTKYLGAYGNGNTSIEIGKCLGVAPGSVAKYLKRSVAE</sequence>
<name>W2K914_PHYNI</name>
<organism evidence="1">
    <name type="scientific">Phytophthora nicotianae</name>
    <name type="common">Potato buckeye rot agent</name>
    <name type="synonym">Phytophthora parasitica</name>
    <dbReference type="NCBI Taxonomy" id="4792"/>
    <lineage>
        <taxon>Eukaryota</taxon>
        <taxon>Sar</taxon>
        <taxon>Stramenopiles</taxon>
        <taxon>Oomycota</taxon>
        <taxon>Peronosporomycetes</taxon>
        <taxon>Peronosporales</taxon>
        <taxon>Peronosporaceae</taxon>
        <taxon>Phytophthora</taxon>
    </lineage>
</organism>
<evidence type="ECO:0000313" key="1">
    <source>
        <dbReference type="EMBL" id="ETL80885.1"/>
    </source>
</evidence>
<feature type="non-terminal residue" evidence="1">
    <location>
        <position position="56"/>
    </location>
</feature>
<accession>W2K914</accession>
<dbReference type="AlphaFoldDB" id="W2K914"/>
<reference evidence="1" key="1">
    <citation type="submission" date="2013-11" db="EMBL/GenBank/DDBJ databases">
        <title>The Genome Sequence of Phytophthora parasitica CHvinca01.</title>
        <authorList>
            <consortium name="The Broad Institute Genomics Platform"/>
            <person name="Russ C."/>
            <person name="Tyler B."/>
            <person name="Panabieres F."/>
            <person name="Shan W."/>
            <person name="Tripathy S."/>
            <person name="Grunwald N."/>
            <person name="Machado M."/>
            <person name="Johnson C.S."/>
            <person name="Arredondo F."/>
            <person name="Hong C."/>
            <person name="Coffey M."/>
            <person name="Young S.K."/>
            <person name="Zeng Q."/>
            <person name="Gargeya S."/>
            <person name="Fitzgerald M."/>
            <person name="Abouelleil A."/>
            <person name="Alvarado L."/>
            <person name="Chapman S.B."/>
            <person name="Gainer-Dewar J."/>
            <person name="Goldberg J."/>
            <person name="Griggs A."/>
            <person name="Gujja S."/>
            <person name="Hansen M."/>
            <person name="Howarth C."/>
            <person name="Imamovic A."/>
            <person name="Ireland A."/>
            <person name="Larimer J."/>
            <person name="McCowan C."/>
            <person name="Murphy C."/>
            <person name="Pearson M."/>
            <person name="Poon T.W."/>
            <person name="Priest M."/>
            <person name="Roberts A."/>
            <person name="Saif S."/>
            <person name="Shea T."/>
            <person name="Sykes S."/>
            <person name="Wortman J."/>
            <person name="Nusbaum C."/>
            <person name="Birren B."/>
        </authorList>
    </citation>
    <scope>NUCLEOTIDE SEQUENCE [LARGE SCALE GENOMIC DNA]</scope>
    <source>
        <strain evidence="1">CHvinca01</strain>
    </source>
</reference>